<dbReference type="RefSeq" id="WP_034801255.1">
    <property type="nucleotide sequence ID" value="NZ_AWSA01000004.1"/>
</dbReference>
<feature type="region of interest" description="Disordered" evidence="1">
    <location>
        <begin position="1"/>
        <end position="21"/>
    </location>
</feature>
<evidence type="ECO:0000313" key="4">
    <source>
        <dbReference type="EMBL" id="EWT03158.1"/>
    </source>
</evidence>
<feature type="domain" description="LysM" evidence="3">
    <location>
        <begin position="80"/>
        <end position="129"/>
    </location>
</feature>
<dbReference type="EMBL" id="AWSA01000004">
    <property type="protein sequence ID" value="EWT03158.1"/>
    <property type="molecule type" value="Genomic_DNA"/>
</dbReference>
<keyword evidence="2" id="KW-1133">Transmembrane helix</keyword>
<keyword evidence="2" id="KW-0472">Membrane</keyword>
<dbReference type="InterPro" id="IPR036779">
    <property type="entry name" value="LysM_dom_sf"/>
</dbReference>
<gene>
    <name evidence="4" type="ORF">N865_01710</name>
</gene>
<dbReference type="InterPro" id="IPR018392">
    <property type="entry name" value="LysM"/>
</dbReference>
<proteinExistence type="predicted"/>
<comment type="caution">
    <text evidence="4">The sequence shown here is derived from an EMBL/GenBank/DDBJ whole genome shotgun (WGS) entry which is preliminary data.</text>
</comment>
<organism evidence="4 5">
    <name type="scientific">Intrasporangium oryzae NRRL B-24470</name>
    <dbReference type="NCBI Taxonomy" id="1386089"/>
    <lineage>
        <taxon>Bacteria</taxon>
        <taxon>Bacillati</taxon>
        <taxon>Actinomycetota</taxon>
        <taxon>Actinomycetes</taxon>
        <taxon>Micrococcales</taxon>
        <taxon>Intrasporangiaceae</taxon>
        <taxon>Intrasporangium</taxon>
    </lineage>
</organism>
<dbReference type="CDD" id="cd00118">
    <property type="entry name" value="LysM"/>
    <property type="match status" value="1"/>
</dbReference>
<feature type="transmembrane region" description="Helical" evidence="2">
    <location>
        <begin position="50"/>
        <end position="73"/>
    </location>
</feature>
<evidence type="ECO:0000256" key="1">
    <source>
        <dbReference type="SAM" id="MobiDB-lite"/>
    </source>
</evidence>
<name>W9GEA4_9MICO</name>
<dbReference type="eggNOG" id="COG1388">
    <property type="taxonomic scope" value="Bacteria"/>
</dbReference>
<sequence length="131" mass="13672">MSASALEPDQQPSTVSRPRPHLVLVPTGRDAVGRGRHAQPRMRLTRRGRFVIAVLVALVLGALAVAVGGRLAAASERPRSIVVKAGQTLSEIAARELPQLPISEGVVELQVANGMSSSGVLAGQTLFIPSP</sequence>
<accession>W9GEA4</accession>
<reference evidence="4 5" key="1">
    <citation type="submission" date="2013-08" db="EMBL/GenBank/DDBJ databases">
        <title>Intrasporangium oryzae NRRL B-24470.</title>
        <authorList>
            <person name="Liu H."/>
            <person name="Wang G."/>
        </authorList>
    </citation>
    <scope>NUCLEOTIDE SEQUENCE [LARGE SCALE GENOMIC DNA]</scope>
    <source>
        <strain evidence="4 5">NRRL B-24470</strain>
    </source>
</reference>
<keyword evidence="5" id="KW-1185">Reference proteome</keyword>
<dbReference type="AlphaFoldDB" id="W9GEA4"/>
<protein>
    <submittedName>
        <fullName evidence="4">Peptidoglycan-binding protein</fullName>
    </submittedName>
</protein>
<dbReference type="Gene3D" id="3.10.350.10">
    <property type="entry name" value="LysM domain"/>
    <property type="match status" value="1"/>
</dbReference>
<evidence type="ECO:0000313" key="5">
    <source>
        <dbReference type="Proteomes" id="UP000019489"/>
    </source>
</evidence>
<dbReference type="Proteomes" id="UP000019489">
    <property type="component" value="Unassembled WGS sequence"/>
</dbReference>
<evidence type="ECO:0000256" key="2">
    <source>
        <dbReference type="SAM" id="Phobius"/>
    </source>
</evidence>
<dbReference type="Pfam" id="PF01476">
    <property type="entry name" value="LysM"/>
    <property type="match status" value="1"/>
</dbReference>
<dbReference type="OrthoDB" id="4869632at2"/>
<dbReference type="STRING" id="1386089.N865_01710"/>
<evidence type="ECO:0000259" key="3">
    <source>
        <dbReference type="SMART" id="SM00257"/>
    </source>
</evidence>
<dbReference type="SMART" id="SM00257">
    <property type="entry name" value="LysM"/>
    <property type="match status" value="1"/>
</dbReference>
<keyword evidence="2" id="KW-0812">Transmembrane</keyword>